<accession>A0A5S4UZ22</accession>
<dbReference type="AlphaFoldDB" id="A0A5S4UZ22"/>
<proteinExistence type="predicted"/>
<dbReference type="RefSeq" id="WP_148734463.1">
    <property type="nucleotide sequence ID" value="NZ_VSSB01000002.1"/>
</dbReference>
<organism evidence="2 3">
    <name type="scientific">Agromyces mariniharenae</name>
    <dbReference type="NCBI Taxonomy" id="2604423"/>
    <lineage>
        <taxon>Bacteria</taxon>
        <taxon>Bacillati</taxon>
        <taxon>Actinomycetota</taxon>
        <taxon>Actinomycetes</taxon>
        <taxon>Micrococcales</taxon>
        <taxon>Microbacteriaceae</taxon>
        <taxon>Agromyces</taxon>
    </lineage>
</organism>
<dbReference type="Proteomes" id="UP000325243">
    <property type="component" value="Unassembled WGS sequence"/>
</dbReference>
<name>A0A5S4UZ22_9MICO</name>
<feature type="compositionally biased region" description="Low complexity" evidence="1">
    <location>
        <begin position="60"/>
        <end position="70"/>
    </location>
</feature>
<reference evidence="2 3" key="1">
    <citation type="submission" date="2019-08" db="EMBL/GenBank/DDBJ databases">
        <authorList>
            <person name="Hu J."/>
        </authorList>
    </citation>
    <scope>NUCLEOTIDE SEQUENCE [LARGE SCALE GENOMIC DNA]</scope>
    <source>
        <strain evidence="2 3">NEAU-184</strain>
    </source>
</reference>
<comment type="caution">
    <text evidence="2">The sequence shown here is derived from an EMBL/GenBank/DDBJ whole genome shotgun (WGS) entry which is preliminary data.</text>
</comment>
<evidence type="ECO:0000313" key="2">
    <source>
        <dbReference type="EMBL" id="TYL50361.1"/>
    </source>
</evidence>
<evidence type="ECO:0000256" key="1">
    <source>
        <dbReference type="SAM" id="MobiDB-lite"/>
    </source>
</evidence>
<keyword evidence="3" id="KW-1185">Reference proteome</keyword>
<dbReference type="EMBL" id="VSSB01000002">
    <property type="protein sequence ID" value="TYL50361.1"/>
    <property type="molecule type" value="Genomic_DNA"/>
</dbReference>
<evidence type="ECO:0000313" key="3">
    <source>
        <dbReference type="Proteomes" id="UP000325243"/>
    </source>
</evidence>
<sequence>MDLAHAIAAGGLSARTTDRRFRATDDEIRDAERRVVARRRAVVEASGARVYTERGRHVAQRPAQPRPATA</sequence>
<gene>
    <name evidence="2" type="ORF">FYC51_14195</name>
</gene>
<feature type="region of interest" description="Disordered" evidence="1">
    <location>
        <begin position="47"/>
        <end position="70"/>
    </location>
</feature>
<protein>
    <submittedName>
        <fullName evidence="2">Uncharacterized protein</fullName>
    </submittedName>
</protein>